<dbReference type="InterPro" id="IPR051328">
    <property type="entry name" value="T7SS_ABC-Transporter"/>
</dbReference>
<dbReference type="InterPro" id="IPR013525">
    <property type="entry name" value="ABC2_TM"/>
</dbReference>
<evidence type="ECO:0000259" key="6">
    <source>
        <dbReference type="Pfam" id="PF12698"/>
    </source>
</evidence>
<evidence type="ECO:0000256" key="4">
    <source>
        <dbReference type="ARBA" id="ARBA00023136"/>
    </source>
</evidence>
<dbReference type="InterPro" id="IPR017500">
    <property type="entry name" value="Phage_infect_YhgE_N"/>
</dbReference>
<feature type="transmembrane region" description="Helical" evidence="5">
    <location>
        <begin position="31"/>
        <end position="52"/>
    </location>
</feature>
<dbReference type="GO" id="GO:0140359">
    <property type="term" value="F:ABC-type transporter activity"/>
    <property type="evidence" value="ECO:0007669"/>
    <property type="project" value="InterPro"/>
</dbReference>
<protein>
    <submittedName>
        <fullName evidence="7">YhgE/Pip domain-containing protein</fullName>
    </submittedName>
</protein>
<dbReference type="InterPro" id="IPR023908">
    <property type="entry name" value="xxxLxxG_rpt"/>
</dbReference>
<feature type="transmembrane region" description="Helical" evidence="5">
    <location>
        <begin position="847"/>
        <end position="869"/>
    </location>
</feature>
<feature type="domain" description="ABC-2 type transporter transmembrane" evidence="6">
    <location>
        <begin position="40"/>
        <end position="182"/>
    </location>
</feature>
<dbReference type="PANTHER" id="PTHR43077">
    <property type="entry name" value="TRANSPORT PERMEASE YVFS-RELATED"/>
    <property type="match status" value="1"/>
</dbReference>
<keyword evidence="3 5" id="KW-1133">Transmembrane helix</keyword>
<evidence type="ECO:0000256" key="2">
    <source>
        <dbReference type="ARBA" id="ARBA00022692"/>
    </source>
</evidence>
<dbReference type="Pfam" id="PF12698">
    <property type="entry name" value="ABC2_membrane_3"/>
    <property type="match status" value="2"/>
</dbReference>
<dbReference type="PANTHER" id="PTHR43077:SF5">
    <property type="entry name" value="PHAGE INFECTION PROTEIN"/>
    <property type="match status" value="1"/>
</dbReference>
<dbReference type="OrthoDB" id="9811483at2"/>
<evidence type="ECO:0000256" key="3">
    <source>
        <dbReference type="ARBA" id="ARBA00022989"/>
    </source>
</evidence>
<gene>
    <name evidence="7" type="ORF">F0161_03500</name>
</gene>
<dbReference type="KEGG" id="lnn:F0161_03500"/>
<accession>A0A5P1X0U6</accession>
<feature type="transmembrane region" description="Helical" evidence="5">
    <location>
        <begin position="876"/>
        <end position="895"/>
    </location>
</feature>
<feature type="transmembrane region" description="Helical" evidence="5">
    <location>
        <begin position="784"/>
        <end position="806"/>
    </location>
</feature>
<evidence type="ECO:0000256" key="1">
    <source>
        <dbReference type="ARBA" id="ARBA00004141"/>
    </source>
</evidence>
<dbReference type="GO" id="GO:0016020">
    <property type="term" value="C:membrane"/>
    <property type="evidence" value="ECO:0007669"/>
    <property type="project" value="UniProtKB-SubCell"/>
</dbReference>
<dbReference type="AlphaFoldDB" id="A0A5P1X0U6"/>
<dbReference type="EMBL" id="CP043939">
    <property type="protein sequence ID" value="QER67025.1"/>
    <property type="molecule type" value="Genomic_DNA"/>
</dbReference>
<dbReference type="Gene3D" id="1.10.287.950">
    <property type="entry name" value="Methyl-accepting chemotaxis protein"/>
    <property type="match status" value="1"/>
</dbReference>
<evidence type="ECO:0000256" key="5">
    <source>
        <dbReference type="SAM" id="Phobius"/>
    </source>
</evidence>
<keyword evidence="2 5" id="KW-0812">Transmembrane</keyword>
<organism evidence="7 8">
    <name type="scientific">Paucilactobacillus nenjiangensis</name>
    <dbReference type="NCBI Taxonomy" id="1296540"/>
    <lineage>
        <taxon>Bacteria</taxon>
        <taxon>Bacillati</taxon>
        <taxon>Bacillota</taxon>
        <taxon>Bacilli</taxon>
        <taxon>Lactobacillales</taxon>
        <taxon>Lactobacillaceae</taxon>
        <taxon>Paucilactobacillus</taxon>
    </lineage>
</organism>
<evidence type="ECO:0000313" key="7">
    <source>
        <dbReference type="EMBL" id="QER67025.1"/>
    </source>
</evidence>
<reference evidence="7 8" key="1">
    <citation type="submission" date="2019-09" db="EMBL/GenBank/DDBJ databases">
        <title>Complete Genome Sequence of Lactobacillus nenjiangensis SH-Y15, isolated from sauerkraut.</title>
        <authorList>
            <person name="Yang H."/>
        </authorList>
    </citation>
    <scope>NUCLEOTIDE SEQUENCE [LARGE SCALE GENOMIC DNA]</scope>
    <source>
        <strain evidence="7 8">SH-Y15</strain>
    </source>
</reference>
<name>A0A5P1X0U6_9LACO</name>
<proteinExistence type="predicted"/>
<dbReference type="NCBIfam" id="TIGR03061">
    <property type="entry name" value="pip_yhgE_Nterm"/>
    <property type="match status" value="1"/>
</dbReference>
<evidence type="ECO:0000313" key="8">
    <source>
        <dbReference type="Proteomes" id="UP000325295"/>
    </source>
</evidence>
<feature type="transmembrane region" description="Helical" evidence="5">
    <location>
        <begin position="818"/>
        <end position="841"/>
    </location>
</feature>
<dbReference type="NCBIfam" id="TIGR03057">
    <property type="entry name" value="xxxLxxG_by_4"/>
    <property type="match status" value="5"/>
</dbReference>
<dbReference type="Proteomes" id="UP000325295">
    <property type="component" value="Chromosome"/>
</dbReference>
<feature type="transmembrane region" description="Helical" evidence="5">
    <location>
        <begin position="929"/>
        <end position="952"/>
    </location>
</feature>
<keyword evidence="8" id="KW-1185">Reference proteome</keyword>
<sequence>MTLIKGYEMFLSLNGGYQMFSNFGSARGKRIAYVVLACLIPAALLIAIFNFIQYEQTNATKNIPVAVVNQDKTIESNGEVINMGEQVVSTLKKDHQVKWEFMDEKTAQKKLKSGDVYLEIKLPKDFSTNAGTALEKNPKISNIDVYKSKKNNYLSSMVSTTVADTVTNQVKTDLQEAYSKSLLSGVKKLSTGTKQAAAGTQQLDDGMVQLQDGNIQIVRNLDLLASKMVEFKSGAQTLDDGVNTYTTGVDTLASANAKMLAGIQELSAKAQPLISGTAQLADGSQQVASGVKTYTDGVSTLQSGLSGTLLPGIQQLLDGVTGNGNPDKSLTTSTQKLSDGAKSLNVGISQLKNGKPGGTADEVGVDNAFAQLQSGISANDSIIASVSDMTKVMKQSQVDTAQLKTDMASMKTAMGTLQSLAPLLDQISSAKSQIASLQSQLTMVSGMVKSKDQVSSDQTAATSTQATLDAEIAKLKASGADTTALEAASAANSTANKKLGTDATINANAFNLVKTQSTTALQKFSDQLSGATLTTDDANQMLAQVQKIMTEADTLFNETDPLLSDTTINNLNSVAGSTQTLKESLSHVNTVIDSNLDLLIDGSSQLSDGNSQLNDSSPTLVSGIEQLFDGVANKIIPGANQLVANNAKLNSGAQQVADGNKTLSASAPTLIAGVGQLLSGALQINDGGSQLTAASPQLRSGTGQIVDSTDQAASGSKQLADGSHQVQDGLVTAGNGTNKLNTALQDGVSQLTPVSDSSKNTNHFATPVTTKDINSDTQDLKNTFAPLVLALVLFLSAVVTQLGLFTPKQRKISLLQEPLLAIGVTAVVQAIIADALIGILGVTVSNWVGLTLFTLLTSIFFTLICMLLYHIFGRVGVLFAVLLSLLQVIITGQVFPNAMLSEFYQAVGNILPMTHAIHGFENLINGGDYSVWLAIAFLTVFTAILGGIAYLVDMMLSKRDTNDASEE</sequence>
<comment type="subcellular location">
    <subcellularLocation>
        <location evidence="1">Membrane</location>
        <topology evidence="1">Multi-pass membrane protein</topology>
    </subcellularLocation>
</comment>
<keyword evidence="4 5" id="KW-0472">Membrane</keyword>
<dbReference type="Gene3D" id="3.40.1710.10">
    <property type="entry name" value="abc type-2 transporter like domain"/>
    <property type="match status" value="1"/>
</dbReference>
<feature type="domain" description="ABC-2 type transporter transmembrane" evidence="6">
    <location>
        <begin position="732"/>
        <end position="951"/>
    </location>
</feature>